<feature type="transmembrane region" description="Helical" evidence="7">
    <location>
        <begin position="311"/>
        <end position="337"/>
    </location>
</feature>
<evidence type="ECO:0000256" key="2">
    <source>
        <dbReference type="ARBA" id="ARBA00005236"/>
    </source>
</evidence>
<feature type="transmembrane region" description="Helical" evidence="7">
    <location>
        <begin position="673"/>
        <end position="694"/>
    </location>
</feature>
<feature type="domain" description="ABC3 transporter permease C-terminal" evidence="8">
    <location>
        <begin position="264"/>
        <end position="382"/>
    </location>
</feature>
<evidence type="ECO:0000313" key="9">
    <source>
        <dbReference type="EMBL" id="GBG05998.1"/>
    </source>
</evidence>
<dbReference type="PANTHER" id="PTHR30489:SF0">
    <property type="entry name" value="LIPOPROTEIN-RELEASING SYSTEM TRANSMEMBRANE PROTEIN LOLE"/>
    <property type="match status" value="1"/>
</dbReference>
<dbReference type="GO" id="GO:0044874">
    <property type="term" value="P:lipoprotein localization to outer membrane"/>
    <property type="evidence" value="ECO:0007669"/>
    <property type="project" value="TreeGrafter"/>
</dbReference>
<dbReference type="EMBL" id="BDQX01000036">
    <property type="protein sequence ID" value="GBG05998.1"/>
    <property type="molecule type" value="Genomic_DNA"/>
</dbReference>
<evidence type="ECO:0000256" key="1">
    <source>
        <dbReference type="ARBA" id="ARBA00004651"/>
    </source>
</evidence>
<evidence type="ECO:0000313" key="10">
    <source>
        <dbReference type="Proteomes" id="UP000245202"/>
    </source>
</evidence>
<name>A0A2R5EM06_9BACL</name>
<feature type="transmembrane region" description="Helical" evidence="7">
    <location>
        <begin position="758"/>
        <end position="786"/>
    </location>
</feature>
<dbReference type="Proteomes" id="UP000245202">
    <property type="component" value="Unassembled WGS sequence"/>
</dbReference>
<protein>
    <submittedName>
        <fullName evidence="9">ABC transporter permease</fullName>
    </submittedName>
</protein>
<dbReference type="PANTHER" id="PTHR30489">
    <property type="entry name" value="LIPOPROTEIN-RELEASING SYSTEM TRANSMEMBRANE PROTEIN LOLE"/>
    <property type="match status" value="1"/>
</dbReference>
<evidence type="ECO:0000259" key="8">
    <source>
        <dbReference type="Pfam" id="PF02687"/>
    </source>
</evidence>
<dbReference type="GO" id="GO:0098797">
    <property type="term" value="C:plasma membrane protein complex"/>
    <property type="evidence" value="ECO:0007669"/>
    <property type="project" value="TreeGrafter"/>
</dbReference>
<dbReference type="InterPro" id="IPR003838">
    <property type="entry name" value="ABC3_permease_C"/>
</dbReference>
<comment type="subcellular location">
    <subcellularLocation>
        <location evidence="1">Cell membrane</location>
        <topology evidence="1">Multi-pass membrane protein</topology>
    </subcellularLocation>
</comment>
<keyword evidence="4 7" id="KW-0812">Transmembrane</keyword>
<comment type="similarity">
    <text evidence="2">Belongs to the ABC-4 integral membrane protein family. LolC/E subfamily.</text>
</comment>
<feature type="transmembrane region" description="Helical" evidence="7">
    <location>
        <begin position="258"/>
        <end position="290"/>
    </location>
</feature>
<feature type="transmembrane region" description="Helical" evidence="7">
    <location>
        <begin position="21"/>
        <end position="41"/>
    </location>
</feature>
<accession>A0A2R5EM06</accession>
<feature type="domain" description="ABC3 transporter permease C-terminal" evidence="8">
    <location>
        <begin position="680"/>
        <end position="800"/>
    </location>
</feature>
<feature type="transmembrane region" description="Helical" evidence="7">
    <location>
        <begin position="357"/>
        <end position="378"/>
    </location>
</feature>
<feature type="transmembrane region" description="Helical" evidence="7">
    <location>
        <begin position="724"/>
        <end position="752"/>
    </location>
</feature>
<dbReference type="AlphaFoldDB" id="A0A2R5EM06"/>
<reference evidence="9 10" key="1">
    <citation type="submission" date="2017-08" db="EMBL/GenBank/DDBJ databases">
        <title>Substantial Increase in Enzyme Production by Combined Drug-Resistance Mutations in Paenibacillus agaridevorans.</title>
        <authorList>
            <person name="Tanaka Y."/>
            <person name="Funane K."/>
            <person name="Hosaka T."/>
            <person name="Shiwa Y."/>
            <person name="Fujita N."/>
            <person name="Miyazaki T."/>
            <person name="Yoshikawa H."/>
            <person name="Murakami K."/>
            <person name="Kasahara K."/>
            <person name="Inaoka T."/>
            <person name="Hiraga Y."/>
            <person name="Ochi K."/>
        </authorList>
    </citation>
    <scope>NUCLEOTIDE SEQUENCE [LARGE SCALE GENOMIC DNA]</scope>
    <source>
        <strain evidence="9 10">T-3040</strain>
    </source>
</reference>
<keyword evidence="5 7" id="KW-1133">Transmembrane helix</keyword>
<keyword evidence="10" id="KW-1185">Reference proteome</keyword>
<comment type="caution">
    <text evidence="9">The sequence shown here is derived from an EMBL/GenBank/DDBJ whole genome shotgun (WGS) entry which is preliminary data.</text>
</comment>
<organism evidence="9 10">
    <name type="scientific">Paenibacillus agaridevorans</name>
    <dbReference type="NCBI Taxonomy" id="171404"/>
    <lineage>
        <taxon>Bacteria</taxon>
        <taxon>Bacillati</taxon>
        <taxon>Bacillota</taxon>
        <taxon>Bacilli</taxon>
        <taxon>Bacillales</taxon>
        <taxon>Paenibacillaceae</taxon>
        <taxon>Paenibacillus</taxon>
    </lineage>
</organism>
<evidence type="ECO:0000256" key="7">
    <source>
        <dbReference type="SAM" id="Phobius"/>
    </source>
</evidence>
<dbReference type="RefSeq" id="WP_258234791.1">
    <property type="nucleotide sequence ID" value="NZ_BDQX01000036.1"/>
</dbReference>
<sequence length="806" mass="86531">MITAIWKLGKSYLVKNKVQNAFVALLVLLSALLVCTATIIVSNTGDRFDEMHMRTNGSHQILTFEKKLHDPEAVQHWWQSQQGVQTSDLMRYHTLSGIVHQGKDIPNLYMFMMETPKNTPSVDQLIVTEGKTGVEPAPGTIWIPTSMAYPAGISLGDEISIPVDGTKLELQVSAIVVDVPYGAPFSNTARVWMNHEDYETRIDGLDGGSNFLLGLRFDNYGDNLAYWHSFSSAMGTPFLESKMEFEEISSFYLIINQIVGFIMIFLGAVMLIIALLTIGFTISDGILANYRTIGVYKSLGMTSRATILPYLLQYGLLSAAAILPAFALSTVLAKMIIDLSASSLRTPSSGSAIQGLGAAVIVAIMVFVLVLLFVVVYARRARAVMPAQAIRYGMSEGDSKLLLSRSNAADSTGIRFGHLPVSAAIGLRNLLINRKGTVIMLILTMLASSVLTLGSVVLSSIGGIQGTAAQWGYDSANAAAMVVNKSAFPYDEFEQTLASDSRISGYGWQGNMTAIVQSGSVASDQQNSASAPASSLSLSILEGSYEELGFANLEGDHPVLRNEISIGVQVARNLNKQPGDTIDVYIAGQRVTMIVTGIYQAIANMSNSARITMEGALAVYPDFNNRDVAFINVFNPKEANAVVSDLNGRFKETASIVTQGTLLDSVYNQASAILVYPMSLMGLLFLLATFLIIYSTCRINIRLASKTYGIYKSIGMTSGRIRGAIALGIVALAFSGTIPGIVLGIFVLPVLLEMVLSGYGIVSLPVILNGGSIALAAIISVAAAFLGSWASSKVIRDTSPRILTIE</sequence>
<feature type="transmembrane region" description="Helical" evidence="7">
    <location>
        <begin position="438"/>
        <end position="458"/>
    </location>
</feature>
<keyword evidence="6 7" id="KW-0472">Membrane</keyword>
<evidence type="ECO:0000256" key="3">
    <source>
        <dbReference type="ARBA" id="ARBA00022475"/>
    </source>
</evidence>
<keyword evidence="3" id="KW-1003">Cell membrane</keyword>
<evidence type="ECO:0000256" key="5">
    <source>
        <dbReference type="ARBA" id="ARBA00022989"/>
    </source>
</evidence>
<gene>
    <name evidence="9" type="ORF">PAT3040_00489</name>
</gene>
<dbReference type="InterPro" id="IPR051447">
    <property type="entry name" value="Lipoprotein-release_system"/>
</dbReference>
<proteinExistence type="inferred from homology"/>
<evidence type="ECO:0000256" key="6">
    <source>
        <dbReference type="ARBA" id="ARBA00023136"/>
    </source>
</evidence>
<dbReference type="Pfam" id="PF02687">
    <property type="entry name" value="FtsX"/>
    <property type="match status" value="2"/>
</dbReference>
<evidence type="ECO:0000256" key="4">
    <source>
        <dbReference type="ARBA" id="ARBA00022692"/>
    </source>
</evidence>